<keyword evidence="7 10" id="KW-1133">Transmembrane helix</keyword>
<organism evidence="13 14">
    <name type="scientific">Actinomadura mexicana</name>
    <dbReference type="NCBI Taxonomy" id="134959"/>
    <lineage>
        <taxon>Bacteria</taxon>
        <taxon>Bacillati</taxon>
        <taxon>Actinomycetota</taxon>
        <taxon>Actinomycetes</taxon>
        <taxon>Streptosporangiales</taxon>
        <taxon>Thermomonosporaceae</taxon>
        <taxon>Actinomadura</taxon>
    </lineage>
</organism>
<evidence type="ECO:0000259" key="12">
    <source>
        <dbReference type="Pfam" id="PF16192"/>
    </source>
</evidence>
<comment type="pathway">
    <text evidence="2 10">Protein modification; protein glycosylation.</text>
</comment>
<dbReference type="EMBL" id="FZNP01000013">
    <property type="protein sequence ID" value="SNS22949.1"/>
    <property type="molecule type" value="Genomic_DNA"/>
</dbReference>
<keyword evidence="6 10" id="KW-0812">Transmembrane</keyword>
<evidence type="ECO:0000256" key="4">
    <source>
        <dbReference type="ARBA" id="ARBA00022676"/>
    </source>
</evidence>
<evidence type="ECO:0000313" key="14">
    <source>
        <dbReference type="Proteomes" id="UP000198420"/>
    </source>
</evidence>
<evidence type="ECO:0000259" key="11">
    <source>
        <dbReference type="Pfam" id="PF02366"/>
    </source>
</evidence>
<dbReference type="GO" id="GO:0012505">
    <property type="term" value="C:endomembrane system"/>
    <property type="evidence" value="ECO:0007669"/>
    <property type="project" value="UniProtKB-SubCell"/>
</dbReference>
<feature type="transmembrane region" description="Helical" evidence="10">
    <location>
        <begin position="126"/>
        <end position="147"/>
    </location>
</feature>
<keyword evidence="5 10" id="KW-0808">Transferase</keyword>
<evidence type="ECO:0000256" key="3">
    <source>
        <dbReference type="ARBA" id="ARBA00007222"/>
    </source>
</evidence>
<dbReference type="AlphaFoldDB" id="A0A239CSN5"/>
<accession>A0A239CSN5</accession>
<keyword evidence="14" id="KW-1185">Reference proteome</keyword>
<evidence type="ECO:0000313" key="13">
    <source>
        <dbReference type="EMBL" id="SNS22949.1"/>
    </source>
</evidence>
<proteinExistence type="inferred from homology"/>
<dbReference type="EC" id="2.4.1.-" evidence="10"/>
<dbReference type="Pfam" id="PF02366">
    <property type="entry name" value="PMT"/>
    <property type="match status" value="1"/>
</dbReference>
<reference evidence="14" key="1">
    <citation type="submission" date="2017-06" db="EMBL/GenBank/DDBJ databases">
        <authorList>
            <person name="Varghese N."/>
            <person name="Submissions S."/>
        </authorList>
    </citation>
    <scope>NUCLEOTIDE SEQUENCE [LARGE SCALE GENOMIC DNA]</scope>
    <source>
        <strain evidence="14">DSM 44485</strain>
    </source>
</reference>
<dbReference type="Proteomes" id="UP000198420">
    <property type="component" value="Unassembled WGS sequence"/>
</dbReference>
<feature type="transmembrane region" description="Helical" evidence="10">
    <location>
        <begin position="154"/>
        <end position="172"/>
    </location>
</feature>
<dbReference type="OrthoDB" id="9776737at2"/>
<evidence type="ECO:0000256" key="1">
    <source>
        <dbReference type="ARBA" id="ARBA00004127"/>
    </source>
</evidence>
<dbReference type="InterPro" id="IPR003342">
    <property type="entry name" value="ArnT-like_N"/>
</dbReference>
<feature type="transmembrane region" description="Helical" evidence="10">
    <location>
        <begin position="454"/>
        <end position="476"/>
    </location>
</feature>
<gene>
    <name evidence="13" type="ORF">SAMN06265355_11384</name>
</gene>
<protein>
    <recommendedName>
        <fullName evidence="9 10">Polyprenol-phosphate-mannose--protein mannosyltransferase</fullName>
        <ecNumber evidence="10">2.4.1.-</ecNumber>
    </recommendedName>
</protein>
<comment type="similarity">
    <text evidence="3 10">Belongs to the glycosyltransferase 39 family.</text>
</comment>
<dbReference type="InterPro" id="IPR027005">
    <property type="entry name" value="PMT-like"/>
</dbReference>
<comment type="function">
    <text evidence="10">Protein O-mannosyltransferase that catalyzes the transfer of a single mannose residue from a polyprenol phospho-mannosyl lipidic donor to the hydroxyl group of selected serine and threonine residues in acceptor proteins.</text>
</comment>
<dbReference type="RefSeq" id="WP_089315075.1">
    <property type="nucleotide sequence ID" value="NZ_FZNP01000013.1"/>
</dbReference>
<dbReference type="GO" id="GO:0005886">
    <property type="term" value="C:plasma membrane"/>
    <property type="evidence" value="ECO:0007669"/>
    <property type="project" value="UniProtKB-SubCell"/>
</dbReference>
<evidence type="ECO:0000256" key="9">
    <source>
        <dbReference type="ARBA" id="ARBA00093617"/>
    </source>
</evidence>
<feature type="domain" description="ArnT-like N-terminal" evidence="11">
    <location>
        <begin position="97"/>
        <end position="259"/>
    </location>
</feature>
<evidence type="ECO:0000256" key="10">
    <source>
        <dbReference type="RuleBase" id="RU367007"/>
    </source>
</evidence>
<name>A0A239CSN5_9ACTN</name>
<feature type="transmembrane region" description="Helical" evidence="10">
    <location>
        <begin position="25"/>
        <end position="43"/>
    </location>
</feature>
<feature type="transmembrane region" description="Helical" evidence="10">
    <location>
        <begin position="277"/>
        <end position="299"/>
    </location>
</feature>
<dbReference type="GO" id="GO:0004169">
    <property type="term" value="F:dolichyl-phosphate-mannose-protein mannosyltransferase activity"/>
    <property type="evidence" value="ECO:0007669"/>
    <property type="project" value="UniProtKB-UniRule"/>
</dbReference>
<evidence type="ECO:0000256" key="5">
    <source>
        <dbReference type="ARBA" id="ARBA00022679"/>
    </source>
</evidence>
<dbReference type="PANTHER" id="PTHR10050">
    <property type="entry name" value="DOLICHYL-PHOSPHATE-MANNOSE--PROTEIN MANNOSYLTRANSFERASE"/>
    <property type="match status" value="1"/>
</dbReference>
<evidence type="ECO:0000256" key="6">
    <source>
        <dbReference type="ARBA" id="ARBA00022692"/>
    </source>
</evidence>
<evidence type="ECO:0000256" key="2">
    <source>
        <dbReference type="ARBA" id="ARBA00004922"/>
    </source>
</evidence>
<keyword evidence="8 10" id="KW-0472">Membrane</keyword>
<sequence length="532" mass="57728">MVTAFVAVEEPASATDPPAGWRASAWGWLGPLLVAAFAGFLVFDRLGSPHALVWDETYYAKDAWALLHYGVEHNWRGGPDGEPANSYFLAGHPVAGLAGGGEWAAHPPLGKWLIAAGTAVFGSGPFGFRCAAGAAGVLAVLLLARIARRLTGSTVLGCAAGLLLALDGTWLVSSRASMLDIFLLVWVLAGFGCLVADRDRTREALVTRIEGGRPGGPFLRHGWRLAAGVCFGLACATKWSGLYVLVFFWALALIWDRNARRDAGALRPWRGMVRLDLLPSLVQVWAVAGAVYLASWWGWFVSGTPLQKTLFGQNVSGFQRRWAEAHPSGLWPSFLDPLRSLWHYHAMTLDFHNGVTQANPGQSWPWQWPVLGHPAVFWRTSVPRGRDGCGAATCVSEISHLGTPAIWWFSIVALLGMVVCAFAAREWRAAAVAGGYLASWLPWFPAALADRTMYSTYALPMLPFAILAIVLLFDGVRAPYRDRPVPRLLLCAAGAAYLALVAVNLAHLLPILTGRPVPEADWQARLWLPGWT</sequence>
<feature type="transmembrane region" description="Helical" evidence="10">
    <location>
        <begin position="240"/>
        <end position="256"/>
    </location>
</feature>
<dbReference type="PANTHER" id="PTHR10050:SF46">
    <property type="entry name" value="PROTEIN O-MANNOSYL-TRANSFERASE 2"/>
    <property type="match status" value="1"/>
</dbReference>
<keyword evidence="4 10" id="KW-0328">Glycosyltransferase</keyword>
<feature type="transmembrane region" description="Helical" evidence="10">
    <location>
        <begin position="488"/>
        <end position="509"/>
    </location>
</feature>
<feature type="transmembrane region" description="Helical" evidence="10">
    <location>
        <begin position="405"/>
        <end position="424"/>
    </location>
</feature>
<keyword evidence="10" id="KW-1003">Cell membrane</keyword>
<dbReference type="UniPathway" id="UPA00378"/>
<dbReference type="Pfam" id="PF16192">
    <property type="entry name" value="PMT_4TMC"/>
    <property type="match status" value="1"/>
</dbReference>
<dbReference type="InterPro" id="IPR032421">
    <property type="entry name" value="PMT_4TMC"/>
</dbReference>
<feature type="transmembrane region" description="Helical" evidence="10">
    <location>
        <begin position="178"/>
        <end position="196"/>
    </location>
</feature>
<evidence type="ECO:0000256" key="8">
    <source>
        <dbReference type="ARBA" id="ARBA00023136"/>
    </source>
</evidence>
<feature type="domain" description="Protein O-mannosyl-transferase C-terminal four TM" evidence="12">
    <location>
        <begin position="338"/>
        <end position="531"/>
    </location>
</feature>
<evidence type="ECO:0000256" key="7">
    <source>
        <dbReference type="ARBA" id="ARBA00022989"/>
    </source>
</evidence>
<comment type="subcellular location">
    <subcellularLocation>
        <location evidence="10">Cell membrane</location>
    </subcellularLocation>
    <subcellularLocation>
        <location evidence="1">Endomembrane system</location>
        <topology evidence="1">Multi-pass membrane protein</topology>
    </subcellularLocation>
</comment>